<feature type="signal peptide" evidence="1">
    <location>
        <begin position="1"/>
        <end position="23"/>
    </location>
</feature>
<organism evidence="2 3">
    <name type="scientific">Cryptosporidium xiaoi</name>
    <dbReference type="NCBI Taxonomy" id="659607"/>
    <lineage>
        <taxon>Eukaryota</taxon>
        <taxon>Sar</taxon>
        <taxon>Alveolata</taxon>
        <taxon>Apicomplexa</taxon>
        <taxon>Conoidasida</taxon>
        <taxon>Coccidia</taxon>
        <taxon>Eucoccidiorida</taxon>
        <taxon>Eimeriorina</taxon>
        <taxon>Cryptosporidiidae</taxon>
        <taxon>Cryptosporidium</taxon>
    </lineage>
</organism>
<comment type="caution">
    <text evidence="2">The sequence shown here is derived from an EMBL/GenBank/DDBJ whole genome shotgun (WGS) entry which is preliminary data.</text>
</comment>
<dbReference type="EMBL" id="JAWDEY010000008">
    <property type="protein sequence ID" value="KAK6590190.1"/>
    <property type="molecule type" value="Genomic_DNA"/>
</dbReference>
<evidence type="ECO:0000313" key="3">
    <source>
        <dbReference type="Proteomes" id="UP001311799"/>
    </source>
</evidence>
<keyword evidence="1" id="KW-0732">Signal</keyword>
<proteinExistence type="predicted"/>
<dbReference type="AlphaFoldDB" id="A0AAV9XZJ3"/>
<gene>
    <name evidence="2" type="ORF">RS030_172657</name>
</gene>
<reference evidence="2 3" key="1">
    <citation type="submission" date="2023-10" db="EMBL/GenBank/DDBJ databases">
        <title>Comparative genomics analysis reveals potential genetic determinants of host preference in Cryptosporidium xiaoi.</title>
        <authorList>
            <person name="Xiao L."/>
            <person name="Li J."/>
        </authorList>
    </citation>
    <scope>NUCLEOTIDE SEQUENCE [LARGE SCALE GENOMIC DNA]</scope>
    <source>
        <strain evidence="2 3">52996</strain>
    </source>
</reference>
<name>A0AAV9XZJ3_9CRYT</name>
<keyword evidence="3" id="KW-1185">Reference proteome</keyword>
<dbReference type="Proteomes" id="UP001311799">
    <property type="component" value="Unassembled WGS sequence"/>
</dbReference>
<sequence length="290" mass="33094">MSLNVHLYFLVVIGLLLSKKLEGSEAKTQLNYTDFNLDSMKKTEIRLLWLPQSQSNLTNNITIGETNKNNNTESTVEHDSYFIDFVASTVNEIKTIPFSIINKTRSTITPYLFIFGKDTFNESNNSTLKNSNFTDSIYGSSIADSLINSGDVNIDFTNKTYKIKNERMFPFLRGGVMNGKDLSNKFKNDSLFDTNFSNNTDRLKKYLTVDYNESYPNENEKNQLIGKVVTNRSLQFTSLFGFDDLNILGFDQSLLFLDVGANPSFDLVEIPASEWDTTEFNYDDENLEIQ</sequence>
<evidence type="ECO:0000313" key="2">
    <source>
        <dbReference type="EMBL" id="KAK6590190.1"/>
    </source>
</evidence>
<evidence type="ECO:0000256" key="1">
    <source>
        <dbReference type="SAM" id="SignalP"/>
    </source>
</evidence>
<feature type="chain" id="PRO_5043889100" evidence="1">
    <location>
        <begin position="24"/>
        <end position="290"/>
    </location>
</feature>
<accession>A0AAV9XZJ3</accession>
<protein>
    <submittedName>
        <fullName evidence="2">Uncharacterized protein</fullName>
    </submittedName>
</protein>